<name>A0A2H3EMP9_ARMGA</name>
<gene>
    <name evidence="2" type="ORF">ARMGADRAFT_1005469</name>
</gene>
<organism evidence="2 3">
    <name type="scientific">Armillaria gallica</name>
    <name type="common">Bulbous honey fungus</name>
    <name type="synonym">Armillaria bulbosa</name>
    <dbReference type="NCBI Taxonomy" id="47427"/>
    <lineage>
        <taxon>Eukaryota</taxon>
        <taxon>Fungi</taxon>
        <taxon>Dikarya</taxon>
        <taxon>Basidiomycota</taxon>
        <taxon>Agaricomycotina</taxon>
        <taxon>Agaricomycetes</taxon>
        <taxon>Agaricomycetidae</taxon>
        <taxon>Agaricales</taxon>
        <taxon>Marasmiineae</taxon>
        <taxon>Physalacriaceae</taxon>
        <taxon>Armillaria</taxon>
    </lineage>
</organism>
<dbReference type="AlphaFoldDB" id="A0A2H3EMP9"/>
<dbReference type="Proteomes" id="UP000217790">
    <property type="component" value="Unassembled WGS sequence"/>
</dbReference>
<keyword evidence="3" id="KW-1185">Reference proteome</keyword>
<dbReference type="OrthoDB" id="2865318at2759"/>
<reference evidence="3" key="1">
    <citation type="journal article" date="2017" name="Nat. Ecol. Evol.">
        <title>Genome expansion and lineage-specific genetic innovations in the forest pathogenic fungi Armillaria.</title>
        <authorList>
            <person name="Sipos G."/>
            <person name="Prasanna A.N."/>
            <person name="Walter M.C."/>
            <person name="O'Connor E."/>
            <person name="Balint B."/>
            <person name="Krizsan K."/>
            <person name="Kiss B."/>
            <person name="Hess J."/>
            <person name="Varga T."/>
            <person name="Slot J."/>
            <person name="Riley R."/>
            <person name="Boka B."/>
            <person name="Rigling D."/>
            <person name="Barry K."/>
            <person name="Lee J."/>
            <person name="Mihaltcheva S."/>
            <person name="LaButti K."/>
            <person name="Lipzen A."/>
            <person name="Waldron R."/>
            <person name="Moloney N.M."/>
            <person name="Sperisen C."/>
            <person name="Kredics L."/>
            <person name="Vagvoelgyi C."/>
            <person name="Patrignani A."/>
            <person name="Fitzpatrick D."/>
            <person name="Nagy I."/>
            <person name="Doyle S."/>
            <person name="Anderson J.B."/>
            <person name="Grigoriev I.V."/>
            <person name="Gueldener U."/>
            <person name="Muensterkoetter M."/>
            <person name="Nagy L.G."/>
        </authorList>
    </citation>
    <scope>NUCLEOTIDE SEQUENCE [LARGE SCALE GENOMIC DNA]</scope>
    <source>
        <strain evidence="3">Ar21-2</strain>
    </source>
</reference>
<feature type="compositionally biased region" description="Low complexity" evidence="1">
    <location>
        <begin position="158"/>
        <end position="168"/>
    </location>
</feature>
<evidence type="ECO:0000256" key="1">
    <source>
        <dbReference type="SAM" id="MobiDB-lite"/>
    </source>
</evidence>
<accession>A0A2H3EMP9</accession>
<feature type="non-terminal residue" evidence="2">
    <location>
        <position position="251"/>
    </location>
</feature>
<dbReference type="EMBL" id="KZ293645">
    <property type="protein sequence ID" value="PBL02028.1"/>
    <property type="molecule type" value="Genomic_DNA"/>
</dbReference>
<feature type="compositionally biased region" description="Polar residues" evidence="1">
    <location>
        <begin position="146"/>
        <end position="157"/>
    </location>
</feature>
<protein>
    <submittedName>
        <fullName evidence="2">Uncharacterized protein</fullName>
    </submittedName>
</protein>
<proteinExistence type="predicted"/>
<sequence length="251" mass="27846">MTRDLDNDDCGAGNVNKSRSRNMSHFFAMGFEHVKNEVSLCTEMSQPSVTLHCGYPPLYFLISLPQGTQLSATTVDNIRAQTRQYVGLKMRPNATEPQLIQARKELTSTLNSLGEWQVDQGNDWFSESDTSNDEGPIRDDPLLALPSSNAINRPLPTSLTSSASWQSSRDVPDFPRVDQSSTKRQLANSWNPFVGTNLASSRHTGDNPWLRTVKAPCNHVFSPSIFTPESLKVDNVFVENQSLDASSPFPL</sequence>
<dbReference type="InParanoid" id="A0A2H3EMP9"/>
<evidence type="ECO:0000313" key="3">
    <source>
        <dbReference type="Proteomes" id="UP000217790"/>
    </source>
</evidence>
<feature type="region of interest" description="Disordered" evidence="1">
    <location>
        <begin position="121"/>
        <end position="177"/>
    </location>
</feature>
<evidence type="ECO:0000313" key="2">
    <source>
        <dbReference type="EMBL" id="PBL02028.1"/>
    </source>
</evidence>